<name>A0A6B3LAX3_9BACT</name>
<sequence>MKLTRIPTAPANASPFDALFESAFRDFDRLFAGQSIGTHEPAADVLEGHDAYMIRLELPGATRDDLSINVEDGVLTIDQYCGDDRRSRTFRLSRTVDQSAITAALDAGILTVTLPRAEEAKARQIEIN</sequence>
<comment type="similarity">
    <text evidence="1 2">Belongs to the small heat shock protein (HSP20) family.</text>
</comment>
<accession>A0A6B3LAX3</accession>
<dbReference type="EMBL" id="CP066776">
    <property type="protein sequence ID" value="QQL45341.1"/>
    <property type="molecule type" value="Genomic_DNA"/>
</dbReference>
<dbReference type="RefSeq" id="WP_164363833.1">
    <property type="nucleotide sequence ID" value="NZ_CP066776.1"/>
</dbReference>
<dbReference type="Proteomes" id="UP000475117">
    <property type="component" value="Chromosome"/>
</dbReference>
<dbReference type="CDD" id="cd06464">
    <property type="entry name" value="ACD_sHsps-like"/>
    <property type="match status" value="1"/>
</dbReference>
<evidence type="ECO:0000256" key="2">
    <source>
        <dbReference type="RuleBase" id="RU003616"/>
    </source>
</evidence>
<evidence type="ECO:0000256" key="1">
    <source>
        <dbReference type="PROSITE-ProRule" id="PRU00285"/>
    </source>
</evidence>
<dbReference type="Gene3D" id="2.60.40.790">
    <property type="match status" value="1"/>
</dbReference>
<dbReference type="InterPro" id="IPR031107">
    <property type="entry name" value="Small_HSP"/>
</dbReference>
<dbReference type="PROSITE" id="PS01031">
    <property type="entry name" value="SHSP"/>
    <property type="match status" value="1"/>
</dbReference>
<dbReference type="SUPFAM" id="SSF49764">
    <property type="entry name" value="HSP20-like chaperones"/>
    <property type="match status" value="1"/>
</dbReference>
<dbReference type="InterPro" id="IPR008978">
    <property type="entry name" value="HSP20-like_chaperone"/>
</dbReference>
<organism evidence="3 4">
    <name type="scientific">Sulfuriroseicoccus oceanibius</name>
    <dbReference type="NCBI Taxonomy" id="2707525"/>
    <lineage>
        <taxon>Bacteria</taxon>
        <taxon>Pseudomonadati</taxon>
        <taxon>Verrucomicrobiota</taxon>
        <taxon>Verrucomicrobiia</taxon>
        <taxon>Verrucomicrobiales</taxon>
        <taxon>Verrucomicrobiaceae</taxon>
        <taxon>Sulfuriroseicoccus</taxon>
    </lineage>
</organism>
<reference evidence="3 4" key="1">
    <citation type="submission" date="2020-12" db="EMBL/GenBank/DDBJ databases">
        <title>Sulforoseuscoccus oceanibium gen. nov., sp. nov., a representative of the phylum Verrucomicrobia with special cytoplasmic membrane, and proposal of Sulforoseuscoccusaceae fam. nov.</title>
        <authorList>
            <person name="Xi F."/>
        </authorList>
    </citation>
    <scope>NUCLEOTIDE SEQUENCE [LARGE SCALE GENOMIC DNA]</scope>
    <source>
        <strain evidence="3 4">T37</strain>
    </source>
</reference>
<gene>
    <name evidence="3" type="ORF">G3M56_001760</name>
</gene>
<dbReference type="KEGG" id="soa:G3M56_001760"/>
<dbReference type="AlphaFoldDB" id="A0A6B3LAX3"/>
<dbReference type="PANTHER" id="PTHR11527">
    <property type="entry name" value="HEAT-SHOCK PROTEIN 20 FAMILY MEMBER"/>
    <property type="match status" value="1"/>
</dbReference>
<protein>
    <submittedName>
        <fullName evidence="3">Hsp20/alpha crystallin family protein</fullName>
    </submittedName>
</protein>
<dbReference type="InterPro" id="IPR002068">
    <property type="entry name" value="A-crystallin/Hsp20_dom"/>
</dbReference>
<evidence type="ECO:0000313" key="3">
    <source>
        <dbReference type="EMBL" id="QQL45341.1"/>
    </source>
</evidence>
<dbReference type="Pfam" id="PF00011">
    <property type="entry name" value="HSP20"/>
    <property type="match status" value="1"/>
</dbReference>
<proteinExistence type="inferred from homology"/>
<keyword evidence="4" id="KW-1185">Reference proteome</keyword>
<evidence type="ECO:0000313" key="4">
    <source>
        <dbReference type="Proteomes" id="UP000475117"/>
    </source>
</evidence>